<feature type="domain" description="POTRA" evidence="10">
    <location>
        <begin position="60"/>
        <end position="129"/>
    </location>
</feature>
<dbReference type="Pfam" id="PF03799">
    <property type="entry name" value="FtsQ_DivIB_C"/>
    <property type="match status" value="1"/>
</dbReference>
<keyword evidence="12" id="KW-1185">Reference proteome</keyword>
<evidence type="ECO:0000256" key="5">
    <source>
        <dbReference type="ARBA" id="ARBA00022692"/>
    </source>
</evidence>
<keyword evidence="2" id="KW-1003">Cell membrane</keyword>
<dbReference type="OrthoDB" id="9790370at2"/>
<dbReference type="InterPro" id="IPR045335">
    <property type="entry name" value="FtsQ_C_sf"/>
</dbReference>
<evidence type="ECO:0000256" key="7">
    <source>
        <dbReference type="ARBA" id="ARBA00023136"/>
    </source>
</evidence>
<dbReference type="PROSITE" id="PS51779">
    <property type="entry name" value="POTRA"/>
    <property type="match status" value="1"/>
</dbReference>
<dbReference type="InterPro" id="IPR034746">
    <property type="entry name" value="POTRA"/>
</dbReference>
<keyword evidence="4 11" id="KW-0132">Cell division</keyword>
<keyword evidence="8" id="KW-0131">Cell cycle</keyword>
<dbReference type="EMBL" id="FTOH01000001">
    <property type="protein sequence ID" value="SIS43117.1"/>
    <property type="molecule type" value="Genomic_DNA"/>
</dbReference>
<dbReference type="InterPro" id="IPR026579">
    <property type="entry name" value="FtsQ"/>
</dbReference>
<dbReference type="Pfam" id="PF08478">
    <property type="entry name" value="POTRA_1"/>
    <property type="match status" value="1"/>
</dbReference>
<dbReference type="Gene3D" id="3.40.50.11690">
    <property type="entry name" value="Cell division protein FtsQ/DivIB"/>
    <property type="match status" value="1"/>
</dbReference>
<sequence>MATKKAAARRGATKKVEKQPKRKIQLRLPAWMSVNTLGWAVLPVVLLGLFFGGRQMMDQWLIERIEVKGNLVVWSPDDIKNQVSWVLGDGFYSADLNSVYDSILNMPLIHNVQVRKRWPDRIEIDVSEDIPMAVWNGSQIIGVNGDLMSIPEHFNVDKLAAIDGNNEYLDESIKSFRLVQQVMGGSDIKIQRLDISDTGSMSLHLSNEWDVFIGSAHLEKRALRLKKLLTGLPADEVSAVDLRYGKGAAIQWRTEQEKG</sequence>
<evidence type="ECO:0000256" key="4">
    <source>
        <dbReference type="ARBA" id="ARBA00022618"/>
    </source>
</evidence>
<evidence type="ECO:0000313" key="11">
    <source>
        <dbReference type="EMBL" id="SIS43117.1"/>
    </source>
</evidence>
<evidence type="ECO:0000256" key="6">
    <source>
        <dbReference type="ARBA" id="ARBA00022989"/>
    </source>
</evidence>
<comment type="subcellular location">
    <subcellularLocation>
        <location evidence="1">Membrane</location>
    </subcellularLocation>
</comment>
<evidence type="ECO:0000256" key="9">
    <source>
        <dbReference type="SAM" id="Phobius"/>
    </source>
</evidence>
<dbReference type="Proteomes" id="UP000185639">
    <property type="component" value="Unassembled WGS sequence"/>
</dbReference>
<proteinExistence type="predicted"/>
<dbReference type="GO" id="GO:0016020">
    <property type="term" value="C:membrane"/>
    <property type="evidence" value="ECO:0007669"/>
    <property type="project" value="UniProtKB-SubCell"/>
</dbReference>
<feature type="transmembrane region" description="Helical" evidence="9">
    <location>
        <begin position="28"/>
        <end position="51"/>
    </location>
</feature>
<dbReference type="AlphaFoldDB" id="A0A1N7J1I5"/>
<protein>
    <submittedName>
        <fullName evidence="11">Cell division protein FtsQ</fullName>
    </submittedName>
</protein>
<reference evidence="12" key="1">
    <citation type="submission" date="2017-01" db="EMBL/GenBank/DDBJ databases">
        <authorList>
            <person name="Varghese N."/>
            <person name="Submissions S."/>
        </authorList>
    </citation>
    <scope>NUCLEOTIDE SEQUENCE [LARGE SCALE GENOMIC DNA]</scope>
    <source>
        <strain evidence="12">DSM 24913</strain>
    </source>
</reference>
<organism evidence="11 12">
    <name type="scientific">Thalassolituus maritimus</name>
    <dbReference type="NCBI Taxonomy" id="484498"/>
    <lineage>
        <taxon>Bacteria</taxon>
        <taxon>Pseudomonadati</taxon>
        <taxon>Pseudomonadota</taxon>
        <taxon>Gammaproteobacteria</taxon>
        <taxon>Oceanospirillales</taxon>
        <taxon>Oceanospirillaceae</taxon>
        <taxon>Thalassolituus</taxon>
    </lineage>
</organism>
<evidence type="ECO:0000256" key="3">
    <source>
        <dbReference type="ARBA" id="ARBA00022519"/>
    </source>
</evidence>
<keyword evidence="3" id="KW-0997">Cell inner membrane</keyword>
<evidence type="ECO:0000256" key="8">
    <source>
        <dbReference type="ARBA" id="ARBA00023306"/>
    </source>
</evidence>
<evidence type="ECO:0000313" key="12">
    <source>
        <dbReference type="Proteomes" id="UP000185639"/>
    </source>
</evidence>
<evidence type="ECO:0000259" key="10">
    <source>
        <dbReference type="PROSITE" id="PS51779"/>
    </source>
</evidence>
<dbReference type="PANTHER" id="PTHR35851:SF1">
    <property type="entry name" value="CELL DIVISION PROTEIN FTSQ"/>
    <property type="match status" value="1"/>
</dbReference>
<name>A0A1N7J1I5_9GAMM</name>
<keyword evidence="6 9" id="KW-1133">Transmembrane helix</keyword>
<evidence type="ECO:0000256" key="2">
    <source>
        <dbReference type="ARBA" id="ARBA00022475"/>
    </source>
</evidence>
<dbReference type="InterPro" id="IPR013685">
    <property type="entry name" value="POTRA_FtsQ_type"/>
</dbReference>
<keyword evidence="5 9" id="KW-0812">Transmembrane</keyword>
<dbReference type="InterPro" id="IPR005548">
    <property type="entry name" value="Cell_div_FtsQ/DivIB_C"/>
</dbReference>
<keyword evidence="7 9" id="KW-0472">Membrane</keyword>
<dbReference type="Gene3D" id="3.10.20.310">
    <property type="entry name" value="membrane protein fhac"/>
    <property type="match status" value="1"/>
</dbReference>
<gene>
    <name evidence="11" type="ORF">SAMN05421686_101246</name>
</gene>
<dbReference type="STRING" id="484498.SAMN05421686_101246"/>
<dbReference type="PANTHER" id="PTHR35851">
    <property type="entry name" value="CELL DIVISION PROTEIN FTSQ"/>
    <property type="match status" value="1"/>
</dbReference>
<dbReference type="RefSeq" id="WP_076513638.1">
    <property type="nucleotide sequence ID" value="NZ_FTOH01000001.1"/>
</dbReference>
<dbReference type="GO" id="GO:0090529">
    <property type="term" value="P:cell septum assembly"/>
    <property type="evidence" value="ECO:0007669"/>
    <property type="project" value="InterPro"/>
</dbReference>
<evidence type="ECO:0000256" key="1">
    <source>
        <dbReference type="ARBA" id="ARBA00004370"/>
    </source>
</evidence>
<accession>A0A1N7J1I5</accession>